<sequence>MSFYNVLPLSERAREIQLLRIHRDGRQSIHCSIQRVSLNSPLKFTALSYTWGQPGELNTIYIEYEAFNSDSNPEKSWQLAQMKDMYMTAGKVLVWLGPASVESDRSMDMLAQAGRAATVDINIHDIVAAVHDDAASYLVDVFTRRHVPGPKSLGELALSFHDTENSGVVRQAVLFDILDREWWRRVLSWADFDAAFMVMGLVSEALMQMGEIQVPCPSERNLAANFQVQSRRNWKLPDLPLKLILASATNPALGAGLACTKEHDMVYGLTGLCSDCNQLGIKIDTSRSWESSFTKFPVTAPRLATWVVDWNARRELVQKVFAKPLNDGLRPPFQASRGMHVAGDGFHFFELRHLDALIFLGAQVGIVSSRLESFKPILPMKTDFSPWDLGNTMLARFTTVKAWKTGMGIADVMGPAMVSAAAISIIKEFAQELGQDQRDFMAREEWEEPQDIPETIAEAFCLYDSKLKETLASMLMEEMADHPATSFDSEEGFEPPARLRRIMQAMEGDSDLLFTRTMELGKRRVADRSHVQGVPIDVNMRRLLANGLLSAQSDGSIERRAIFALGNGLIGVGPEELRLGDVVVIAATADVPLVIRPAFWGATYSFVGESFVEGIMDGEWFRSPRREALENFQIW</sequence>
<evidence type="ECO:0008006" key="3">
    <source>
        <dbReference type="Google" id="ProtNLM"/>
    </source>
</evidence>
<evidence type="ECO:0000313" key="2">
    <source>
        <dbReference type="Proteomes" id="UP001172155"/>
    </source>
</evidence>
<accession>A0AA40EP59</accession>
<dbReference type="PANTHER" id="PTHR24148:SF64">
    <property type="entry name" value="HETEROKARYON INCOMPATIBILITY DOMAIN-CONTAINING PROTEIN"/>
    <property type="match status" value="1"/>
</dbReference>
<gene>
    <name evidence="1" type="ORF">B0T18DRAFT_391797</name>
</gene>
<evidence type="ECO:0000313" key="1">
    <source>
        <dbReference type="EMBL" id="KAK0742917.1"/>
    </source>
</evidence>
<name>A0AA40EP59_9PEZI</name>
<dbReference type="EMBL" id="JAUKUD010000005">
    <property type="protein sequence ID" value="KAK0742917.1"/>
    <property type="molecule type" value="Genomic_DNA"/>
</dbReference>
<proteinExistence type="predicted"/>
<dbReference type="InterPro" id="IPR052895">
    <property type="entry name" value="HetReg/Transcr_Mod"/>
</dbReference>
<dbReference type="PANTHER" id="PTHR24148">
    <property type="entry name" value="ANKYRIN REPEAT DOMAIN-CONTAINING PROTEIN 39 HOMOLOG-RELATED"/>
    <property type="match status" value="1"/>
</dbReference>
<dbReference type="Pfam" id="PF26639">
    <property type="entry name" value="Het-6_barrel"/>
    <property type="match status" value="1"/>
</dbReference>
<dbReference type="AlphaFoldDB" id="A0AA40EP59"/>
<comment type="caution">
    <text evidence="1">The sequence shown here is derived from an EMBL/GenBank/DDBJ whole genome shotgun (WGS) entry which is preliminary data.</text>
</comment>
<keyword evidence="2" id="KW-1185">Reference proteome</keyword>
<protein>
    <recommendedName>
        <fullName evidence="3">Heterokaryon incompatibility domain-containing protein</fullName>
    </recommendedName>
</protein>
<dbReference type="Proteomes" id="UP001172155">
    <property type="component" value="Unassembled WGS sequence"/>
</dbReference>
<organism evidence="1 2">
    <name type="scientific">Schizothecium vesticola</name>
    <dbReference type="NCBI Taxonomy" id="314040"/>
    <lineage>
        <taxon>Eukaryota</taxon>
        <taxon>Fungi</taxon>
        <taxon>Dikarya</taxon>
        <taxon>Ascomycota</taxon>
        <taxon>Pezizomycotina</taxon>
        <taxon>Sordariomycetes</taxon>
        <taxon>Sordariomycetidae</taxon>
        <taxon>Sordariales</taxon>
        <taxon>Schizotheciaceae</taxon>
        <taxon>Schizothecium</taxon>
    </lineage>
</organism>
<reference evidence="1" key="1">
    <citation type="submission" date="2023-06" db="EMBL/GenBank/DDBJ databases">
        <title>Genome-scale phylogeny and comparative genomics of the fungal order Sordariales.</title>
        <authorList>
            <consortium name="Lawrence Berkeley National Laboratory"/>
            <person name="Hensen N."/>
            <person name="Bonometti L."/>
            <person name="Westerberg I."/>
            <person name="Brannstrom I.O."/>
            <person name="Guillou S."/>
            <person name="Cros-Aarteil S."/>
            <person name="Calhoun S."/>
            <person name="Haridas S."/>
            <person name="Kuo A."/>
            <person name="Mondo S."/>
            <person name="Pangilinan J."/>
            <person name="Riley R."/>
            <person name="LaButti K."/>
            <person name="Andreopoulos B."/>
            <person name="Lipzen A."/>
            <person name="Chen C."/>
            <person name="Yanf M."/>
            <person name="Daum C."/>
            <person name="Ng V."/>
            <person name="Clum A."/>
            <person name="Steindorff A."/>
            <person name="Ohm R."/>
            <person name="Martin F."/>
            <person name="Silar P."/>
            <person name="Natvig D."/>
            <person name="Lalanne C."/>
            <person name="Gautier V."/>
            <person name="Ament-velasquez S.L."/>
            <person name="Kruys A."/>
            <person name="Hutchinson M.I."/>
            <person name="Powell A.J."/>
            <person name="Barry K."/>
            <person name="Miller A.N."/>
            <person name="Grigoriev I.V."/>
            <person name="Debuchy R."/>
            <person name="Gladieux P."/>
            <person name="Thoren M.H."/>
            <person name="Johannesson H."/>
        </authorList>
    </citation>
    <scope>NUCLEOTIDE SEQUENCE</scope>
    <source>
        <strain evidence="1">SMH3187-1</strain>
    </source>
</reference>